<evidence type="ECO:0000313" key="1">
    <source>
        <dbReference type="EMBL" id="MFJ1468805.1"/>
    </source>
</evidence>
<evidence type="ECO:0000313" key="2">
    <source>
        <dbReference type="Proteomes" id="UP001168096"/>
    </source>
</evidence>
<accession>A0ACC7M9N7</accession>
<protein>
    <submittedName>
        <fullName evidence="1">Uncharacterized protein</fullName>
    </submittedName>
</protein>
<comment type="caution">
    <text evidence="1">The sequence shown here is derived from an EMBL/GenBank/DDBJ whole genome shotgun (WGS) entry which is preliminary data.</text>
</comment>
<name>A0ACC7M9N7_9BURK</name>
<dbReference type="Proteomes" id="UP001168096">
    <property type="component" value="Unassembled WGS sequence"/>
</dbReference>
<organism evidence="1 2">
    <name type="scientific">Massilia orientalis</name>
    <dbReference type="NCBI Taxonomy" id="3050128"/>
    <lineage>
        <taxon>Bacteria</taxon>
        <taxon>Pseudomonadati</taxon>
        <taxon>Pseudomonadota</taxon>
        <taxon>Betaproteobacteria</taxon>
        <taxon>Burkholderiales</taxon>
        <taxon>Oxalobacteraceae</taxon>
        <taxon>Telluria group</taxon>
        <taxon>Massilia</taxon>
    </lineage>
</organism>
<dbReference type="EMBL" id="JASNRB020000008">
    <property type="protein sequence ID" value="MFJ1468805.1"/>
    <property type="molecule type" value="Genomic_DNA"/>
</dbReference>
<keyword evidence="2" id="KW-1185">Reference proteome</keyword>
<proteinExistence type="predicted"/>
<sequence length="92" mass="10305">MTKTETVASKLRFALQQIDSLPPDSGVTSEHLHFARETLTAYLKQVENNIESIPLSDLNRVSRLVIEYWPISLPAGEAVIAAEQAMRKLARK</sequence>
<reference evidence="1" key="1">
    <citation type="submission" date="2024-11" db="EMBL/GenBank/DDBJ databases">
        <title>Description of Massilia orientalis sp. nov., isolated from rhizosphere soil of Ageratina adenophora.</title>
        <authorList>
            <person name="Wang Y."/>
        </authorList>
    </citation>
    <scope>NUCLEOTIDE SEQUENCE</scope>
    <source>
        <strain evidence="1">YIM B02787</strain>
    </source>
</reference>
<gene>
    <name evidence="1" type="ORF">QPK29_013895</name>
</gene>